<sequence>MTDEEIRESRRRAIETAFKDGELRLAFFDLAESLGYRSVAAQADPQMMAFHQGRRAGAKAMLDLLATADPLLPSRMAFEFDQFHEERKRSQPEESEIDDG</sequence>
<accession>A0A640WJC3</accession>
<reference evidence="1 2" key="1">
    <citation type="submission" date="2019-08" db="EMBL/GenBank/DDBJ databases">
        <title>Bioinformatics analysis of the strain L3 and L5.</title>
        <authorList>
            <person name="Li X."/>
        </authorList>
    </citation>
    <scope>NUCLEOTIDE SEQUENCE [LARGE SCALE GENOMIC DNA]</scope>
    <source>
        <strain evidence="1 2">L3</strain>
    </source>
</reference>
<name>A0A640WJC3_9GAMM</name>
<comment type="caution">
    <text evidence="1">The sequence shown here is derived from an EMBL/GenBank/DDBJ whole genome shotgun (WGS) entry which is preliminary data.</text>
</comment>
<protein>
    <submittedName>
        <fullName evidence="1">Uncharacterized protein</fullName>
    </submittedName>
</protein>
<organism evidence="1 2">
    <name type="scientific">Salinicola corii</name>
    <dbReference type="NCBI Taxonomy" id="2606937"/>
    <lineage>
        <taxon>Bacteria</taxon>
        <taxon>Pseudomonadati</taxon>
        <taxon>Pseudomonadota</taxon>
        <taxon>Gammaproteobacteria</taxon>
        <taxon>Oceanospirillales</taxon>
        <taxon>Halomonadaceae</taxon>
        <taxon>Salinicola</taxon>
    </lineage>
</organism>
<dbReference type="AlphaFoldDB" id="A0A640WJC3"/>
<evidence type="ECO:0000313" key="1">
    <source>
        <dbReference type="EMBL" id="KAA0020729.1"/>
    </source>
</evidence>
<dbReference type="EMBL" id="VTPX01000001">
    <property type="protein sequence ID" value="KAA0020729.1"/>
    <property type="molecule type" value="Genomic_DNA"/>
</dbReference>
<dbReference type="Proteomes" id="UP000466024">
    <property type="component" value="Unassembled WGS sequence"/>
</dbReference>
<gene>
    <name evidence="1" type="ORF">F0A16_02770</name>
</gene>
<evidence type="ECO:0000313" key="2">
    <source>
        <dbReference type="Proteomes" id="UP000466024"/>
    </source>
</evidence>
<proteinExistence type="predicted"/>
<keyword evidence="2" id="KW-1185">Reference proteome</keyword>
<dbReference type="RefSeq" id="WP_149433848.1">
    <property type="nucleotide sequence ID" value="NZ_VTPX01000001.1"/>
</dbReference>